<proteinExistence type="predicted"/>
<dbReference type="Proteomes" id="UP000288805">
    <property type="component" value="Unassembled WGS sequence"/>
</dbReference>
<organism evidence="1 2">
    <name type="scientific">Vitis vinifera</name>
    <name type="common">Grape</name>
    <dbReference type="NCBI Taxonomy" id="29760"/>
    <lineage>
        <taxon>Eukaryota</taxon>
        <taxon>Viridiplantae</taxon>
        <taxon>Streptophyta</taxon>
        <taxon>Embryophyta</taxon>
        <taxon>Tracheophyta</taxon>
        <taxon>Spermatophyta</taxon>
        <taxon>Magnoliopsida</taxon>
        <taxon>eudicotyledons</taxon>
        <taxon>Gunneridae</taxon>
        <taxon>Pentapetalae</taxon>
        <taxon>rosids</taxon>
        <taxon>Vitales</taxon>
        <taxon>Vitaceae</taxon>
        <taxon>Viteae</taxon>
        <taxon>Vitis</taxon>
    </lineage>
</organism>
<sequence>MHRSYAKTVSDEGPRGGGLVPVGRWAHAVICESKFDRENWAEVGRLVARSLGKC</sequence>
<protein>
    <submittedName>
        <fullName evidence="1">Uncharacterized protein</fullName>
    </submittedName>
</protein>
<evidence type="ECO:0000313" key="1">
    <source>
        <dbReference type="EMBL" id="RVX23044.1"/>
    </source>
</evidence>
<accession>A0A438KPB6</accession>
<dbReference type="AlphaFoldDB" id="A0A438KPB6"/>
<name>A0A438KPB6_VITVI</name>
<evidence type="ECO:0000313" key="2">
    <source>
        <dbReference type="Proteomes" id="UP000288805"/>
    </source>
</evidence>
<comment type="caution">
    <text evidence="1">The sequence shown here is derived from an EMBL/GenBank/DDBJ whole genome shotgun (WGS) entry which is preliminary data.</text>
</comment>
<gene>
    <name evidence="1" type="ORF">CK203_008442</name>
</gene>
<reference evidence="1 2" key="1">
    <citation type="journal article" date="2018" name="PLoS Genet.">
        <title>Population sequencing reveals clonal diversity and ancestral inbreeding in the grapevine cultivar Chardonnay.</title>
        <authorList>
            <person name="Roach M.J."/>
            <person name="Johnson D.L."/>
            <person name="Bohlmann J."/>
            <person name="van Vuuren H.J."/>
            <person name="Jones S.J."/>
            <person name="Pretorius I.S."/>
            <person name="Schmidt S.A."/>
            <person name="Borneman A.R."/>
        </authorList>
    </citation>
    <scope>NUCLEOTIDE SEQUENCE [LARGE SCALE GENOMIC DNA]</scope>
    <source>
        <strain evidence="2">cv. Chardonnay</strain>
        <tissue evidence="1">Leaf</tissue>
    </source>
</reference>
<dbReference type="EMBL" id="QGNW01000002">
    <property type="protein sequence ID" value="RVX23044.1"/>
    <property type="molecule type" value="Genomic_DNA"/>
</dbReference>